<accession>A0A183A4S5</accession>
<dbReference type="EMBL" id="UZAN01020246">
    <property type="protein sequence ID" value="VDP50824.1"/>
    <property type="molecule type" value="Genomic_DNA"/>
</dbReference>
<keyword evidence="2" id="KW-1185">Reference proteome</keyword>
<proteinExistence type="predicted"/>
<reference evidence="1 2" key="2">
    <citation type="submission" date="2018-11" db="EMBL/GenBank/DDBJ databases">
        <authorList>
            <consortium name="Pathogen Informatics"/>
        </authorList>
    </citation>
    <scope>NUCLEOTIDE SEQUENCE [LARGE SCALE GENOMIC DNA]</scope>
    <source>
        <strain evidence="1 2">Egypt</strain>
    </source>
</reference>
<protein>
    <submittedName>
        <fullName evidence="1 3">Uncharacterized protein</fullName>
    </submittedName>
</protein>
<evidence type="ECO:0000313" key="3">
    <source>
        <dbReference type="WBParaSite" id="ECPE_0000196001-mRNA-1"/>
    </source>
</evidence>
<name>A0A183A4S5_9TREM</name>
<reference evidence="3" key="1">
    <citation type="submission" date="2016-06" db="UniProtKB">
        <authorList>
            <consortium name="WormBaseParasite"/>
        </authorList>
    </citation>
    <scope>IDENTIFICATION</scope>
</reference>
<dbReference type="AlphaFoldDB" id="A0A183A4S5"/>
<organism evidence="3">
    <name type="scientific">Echinostoma caproni</name>
    <dbReference type="NCBI Taxonomy" id="27848"/>
    <lineage>
        <taxon>Eukaryota</taxon>
        <taxon>Metazoa</taxon>
        <taxon>Spiralia</taxon>
        <taxon>Lophotrochozoa</taxon>
        <taxon>Platyhelminthes</taxon>
        <taxon>Trematoda</taxon>
        <taxon>Digenea</taxon>
        <taxon>Plagiorchiida</taxon>
        <taxon>Echinostomata</taxon>
        <taxon>Echinostomatoidea</taxon>
        <taxon>Echinostomatidae</taxon>
        <taxon>Echinostoma</taxon>
    </lineage>
</organism>
<gene>
    <name evidence="1" type="ORF">ECPE_LOCUS1960</name>
</gene>
<evidence type="ECO:0000313" key="1">
    <source>
        <dbReference type="EMBL" id="VDP50824.1"/>
    </source>
</evidence>
<evidence type="ECO:0000313" key="2">
    <source>
        <dbReference type="Proteomes" id="UP000272942"/>
    </source>
</evidence>
<sequence length="49" mass="5366">MVEGGCLGLQLVTVPLHLAECAYTLKRLKQPLLRKSYSLPSRGGVFPPK</sequence>
<dbReference type="WBParaSite" id="ECPE_0000196001-mRNA-1">
    <property type="protein sequence ID" value="ECPE_0000196001-mRNA-1"/>
    <property type="gene ID" value="ECPE_0000196001"/>
</dbReference>
<dbReference type="Proteomes" id="UP000272942">
    <property type="component" value="Unassembled WGS sequence"/>
</dbReference>